<keyword evidence="6 13" id="KW-0349">Heme</keyword>
<evidence type="ECO:0000256" key="2">
    <source>
        <dbReference type="ARBA" id="ARBA00006417"/>
    </source>
</evidence>
<feature type="binding site" description="axial binding residue" evidence="15">
    <location>
        <position position="163"/>
    </location>
    <ligand>
        <name>heme</name>
        <dbReference type="ChEBI" id="CHEBI:30413"/>
        <label>4</label>
    </ligand>
    <ligandPart>
        <name>Fe</name>
        <dbReference type="ChEBI" id="CHEBI:18248"/>
    </ligandPart>
</feature>
<keyword evidence="7 16" id="KW-0812">Transmembrane</keyword>
<keyword evidence="11 13" id="KW-0408">Iron</keyword>
<dbReference type="InterPro" id="IPR038266">
    <property type="entry name" value="NapC/NirT_cytc_sf"/>
</dbReference>
<evidence type="ECO:0000256" key="15">
    <source>
        <dbReference type="PIRSR" id="PIRSR000014-2"/>
    </source>
</evidence>
<evidence type="ECO:0000313" key="19">
    <source>
        <dbReference type="Proteomes" id="UP000078504"/>
    </source>
</evidence>
<keyword evidence="10 16" id="KW-1133">Transmembrane helix</keyword>
<dbReference type="Pfam" id="PF03264">
    <property type="entry name" value="Cytochrom_NNT"/>
    <property type="match status" value="1"/>
</dbReference>
<keyword evidence="12 13" id="KW-0472">Membrane</keyword>
<feature type="binding site" description="covalent" evidence="14">
    <location>
        <position position="159"/>
    </location>
    <ligand>
        <name>heme</name>
        <dbReference type="ChEBI" id="CHEBI:30413"/>
        <label>4</label>
    </ligand>
</feature>
<evidence type="ECO:0000256" key="13">
    <source>
        <dbReference type="PIRNR" id="PIRNR000014"/>
    </source>
</evidence>
<comment type="PTM">
    <text evidence="14">Binds 5 heme groups per subunit.</text>
</comment>
<dbReference type="PANTHER" id="PTHR30333">
    <property type="entry name" value="CYTOCHROME C-TYPE PROTEIN"/>
    <property type="match status" value="1"/>
</dbReference>
<evidence type="ECO:0000256" key="11">
    <source>
        <dbReference type="ARBA" id="ARBA00023004"/>
    </source>
</evidence>
<evidence type="ECO:0000256" key="1">
    <source>
        <dbReference type="ARBA" id="ARBA00004249"/>
    </source>
</evidence>
<keyword evidence="9 13" id="KW-0249">Electron transport</keyword>
<dbReference type="GO" id="GO:0009061">
    <property type="term" value="P:anaerobic respiration"/>
    <property type="evidence" value="ECO:0007669"/>
    <property type="project" value="TreeGrafter"/>
</dbReference>
<evidence type="ECO:0000256" key="8">
    <source>
        <dbReference type="ARBA" id="ARBA00022723"/>
    </source>
</evidence>
<proteinExistence type="inferred from homology"/>
<feature type="binding site" description="covalent" evidence="14">
    <location>
        <position position="40"/>
    </location>
    <ligand>
        <name>heme</name>
        <dbReference type="ChEBI" id="CHEBI:30413"/>
        <label>1</label>
    </ligand>
</feature>
<evidence type="ECO:0000259" key="17">
    <source>
        <dbReference type="Pfam" id="PF03264"/>
    </source>
</evidence>
<evidence type="ECO:0000256" key="14">
    <source>
        <dbReference type="PIRSR" id="PIRSR000014-1"/>
    </source>
</evidence>
<dbReference type="EMBL" id="LXEP01000031">
    <property type="protein sequence ID" value="OAT18281.1"/>
    <property type="molecule type" value="Genomic_DNA"/>
</dbReference>
<feature type="binding site" description="axial binding residue" evidence="15">
    <location>
        <position position="131"/>
    </location>
    <ligand>
        <name>heme</name>
        <dbReference type="ChEBI" id="CHEBI:30413"/>
        <label>3</label>
    </ligand>
    <ligandPart>
        <name>Fe</name>
        <dbReference type="ChEBI" id="CHEBI:18248"/>
    </ligandPart>
</feature>
<dbReference type="Proteomes" id="UP000078504">
    <property type="component" value="Unassembled WGS sequence"/>
</dbReference>
<comment type="subcellular location">
    <subcellularLocation>
        <location evidence="1">Cell inner membrane</location>
        <topology evidence="1">Single-pass type II membrane protein</topology>
    </subcellularLocation>
</comment>
<dbReference type="FunFam" id="1.10.3820.10:FF:000001">
    <property type="entry name" value="Cytochrome c-type protein"/>
    <property type="match status" value="1"/>
</dbReference>
<dbReference type="SUPFAM" id="SSF48695">
    <property type="entry name" value="Multiheme cytochromes"/>
    <property type="match status" value="1"/>
</dbReference>
<feature type="binding site" description="covalent" evidence="14">
    <location>
        <position position="66"/>
    </location>
    <ligand>
        <name>heme</name>
        <dbReference type="ChEBI" id="CHEBI:30413"/>
        <label>2</label>
    </ligand>
</feature>
<dbReference type="PIRSF" id="PIRSF000014">
    <property type="entry name" value="4_hem_cytch_TorC"/>
    <property type="match status" value="1"/>
</dbReference>
<evidence type="ECO:0000256" key="5">
    <source>
        <dbReference type="ARBA" id="ARBA00022519"/>
    </source>
</evidence>
<feature type="binding site" description="covalent" evidence="14">
    <location>
        <position position="311"/>
    </location>
    <ligand>
        <name>heme</name>
        <dbReference type="ChEBI" id="CHEBI:30413"/>
        <label>5</label>
    </ligand>
</feature>
<dbReference type="PATRIC" id="fig|1354253.4.peg.3248"/>
<comment type="similarity">
    <text evidence="2 13">Belongs to the TorC/TorY family.</text>
</comment>
<evidence type="ECO:0000256" key="6">
    <source>
        <dbReference type="ARBA" id="ARBA00022617"/>
    </source>
</evidence>
<feature type="binding site" description="covalent" evidence="14">
    <location>
        <position position="69"/>
    </location>
    <ligand>
        <name>heme</name>
        <dbReference type="ChEBI" id="CHEBI:30413"/>
        <label>2</label>
    </ligand>
</feature>
<evidence type="ECO:0000256" key="7">
    <source>
        <dbReference type="ARBA" id="ARBA00022692"/>
    </source>
</evidence>
<feature type="binding site" description="covalent" evidence="14">
    <location>
        <position position="130"/>
    </location>
    <ligand>
        <name>heme</name>
        <dbReference type="ChEBI" id="CHEBI:30413"/>
        <label>3</label>
    </ligand>
</feature>
<evidence type="ECO:0000256" key="10">
    <source>
        <dbReference type="ARBA" id="ARBA00022989"/>
    </source>
</evidence>
<feature type="binding site" description="covalent" evidence="14">
    <location>
        <position position="314"/>
    </location>
    <ligand>
        <name>heme</name>
        <dbReference type="ChEBI" id="CHEBI:30413"/>
        <label>5</label>
    </ligand>
</feature>
<dbReference type="RefSeq" id="WP_064517645.1">
    <property type="nucleotide sequence ID" value="NZ_LXEP01000031.1"/>
</dbReference>
<feature type="binding site" description="axial binding residue" evidence="15">
    <location>
        <position position="70"/>
    </location>
    <ligand>
        <name>heme</name>
        <dbReference type="ChEBI" id="CHEBI:30413"/>
        <label>2</label>
    </ligand>
    <ligandPart>
        <name>Fe</name>
        <dbReference type="ChEBI" id="CHEBI:18248"/>
    </ligandPart>
</feature>
<feature type="binding site" description="covalent" evidence="14">
    <location>
        <position position="162"/>
    </location>
    <ligand>
        <name>heme</name>
        <dbReference type="ChEBI" id="CHEBI:30413"/>
        <label>4</label>
    </ligand>
</feature>
<feature type="domain" description="NapC/NirT cytochrome c N-terminal" evidence="17">
    <location>
        <begin position="4"/>
        <end position="172"/>
    </location>
</feature>
<dbReference type="GO" id="GO:0009276">
    <property type="term" value="C:Gram-negative-bacterium-type cell wall"/>
    <property type="evidence" value="ECO:0007669"/>
    <property type="project" value="UniProtKB-UniRule"/>
</dbReference>
<dbReference type="InterPro" id="IPR051174">
    <property type="entry name" value="Cytochrome_c-type_ET"/>
</dbReference>
<evidence type="ECO:0000256" key="9">
    <source>
        <dbReference type="ARBA" id="ARBA00022982"/>
    </source>
</evidence>
<dbReference type="InterPro" id="IPR009154">
    <property type="entry name" value="Membr-bd_4haem_cyt_TorC"/>
</dbReference>
<organism evidence="18 19">
    <name type="scientific">Buttiauxella gaviniae ATCC 51604</name>
    <dbReference type="NCBI Taxonomy" id="1354253"/>
    <lineage>
        <taxon>Bacteria</taxon>
        <taxon>Pseudomonadati</taxon>
        <taxon>Pseudomonadota</taxon>
        <taxon>Gammaproteobacteria</taxon>
        <taxon>Enterobacterales</taxon>
        <taxon>Enterobacteriaceae</taxon>
        <taxon>Buttiauxella</taxon>
    </lineage>
</organism>
<evidence type="ECO:0000313" key="18">
    <source>
        <dbReference type="EMBL" id="OAT18281.1"/>
    </source>
</evidence>
<dbReference type="GO" id="GO:0009055">
    <property type="term" value="F:electron transfer activity"/>
    <property type="evidence" value="ECO:0007669"/>
    <property type="project" value="UniProtKB-UniRule"/>
</dbReference>
<sequence length="362" mass="40444">MNKKWIFVVCMASIVVGVMLTALTGWGLKKTSQTEFCLSCHTMQAPYEEYQGSVHFMNQKGIRTECKDCHIPEGGLDYLVTKLRASKDVYHQFITNKIDTPEQYEAHRLEMAQTVWNQMKNNNSATCRSCHSMEAMDLQKQSSDAQKMHALAVKENQTCIDCHKGVAHFPPEVSVDSKALDTMMTEAVKTPVDSPERFAVTPTPLGTLGTVYPATKMKVLRQIDDGQEVEITGSQMQGAEQVIYLATGQRLVIASLTPEGMQALKPLGEWQKDSYGNVWRDVSLQGPVTEHSLASREPLWRYAKSLDTAYCSGCHAPIAADHYTLNAWPSIAKGMGARTDISDDDLDILTRWFQYHAKDAAR</sequence>
<gene>
    <name evidence="18" type="ORF">M977_03196</name>
</gene>
<reference evidence="18 19" key="1">
    <citation type="submission" date="2016-04" db="EMBL/GenBank/DDBJ databases">
        <title>ATOL: Assembling a taxonomically balanced genome-scale reconstruction of the evolutionary history of the Enterobacteriaceae.</title>
        <authorList>
            <person name="Plunkett G.III."/>
            <person name="Neeno-Eckwall E.C."/>
            <person name="Glasner J.D."/>
            <person name="Perna N.T."/>
        </authorList>
    </citation>
    <scope>NUCLEOTIDE SEQUENCE [LARGE SCALE GENOMIC DNA]</scope>
    <source>
        <strain evidence="18 19">ATCC 51604</strain>
    </source>
</reference>
<keyword evidence="5 13" id="KW-0997">Cell inner membrane</keyword>
<dbReference type="InterPro" id="IPR005126">
    <property type="entry name" value="NapC/NirT_cyt_c_N"/>
</dbReference>
<comment type="caution">
    <text evidence="18">The sequence shown here is derived from an EMBL/GenBank/DDBJ whole genome shotgun (WGS) entry which is preliminary data.</text>
</comment>
<dbReference type="GO" id="GO:0005886">
    <property type="term" value="C:plasma membrane"/>
    <property type="evidence" value="ECO:0007669"/>
    <property type="project" value="UniProtKB-SubCell"/>
</dbReference>
<dbReference type="GO" id="GO:0005506">
    <property type="term" value="F:iron ion binding"/>
    <property type="evidence" value="ECO:0007669"/>
    <property type="project" value="UniProtKB-UniRule"/>
</dbReference>
<dbReference type="GO" id="GO:0020037">
    <property type="term" value="F:heme binding"/>
    <property type="evidence" value="ECO:0007669"/>
    <property type="project" value="UniProtKB-UniRule"/>
</dbReference>
<protein>
    <recommendedName>
        <fullName evidence="13">Cytochrome c-type protein</fullName>
    </recommendedName>
</protein>
<evidence type="ECO:0000256" key="4">
    <source>
        <dbReference type="ARBA" id="ARBA00022475"/>
    </source>
</evidence>
<feature type="binding site" description="axial binding residue" evidence="15">
    <location>
        <position position="315"/>
    </location>
    <ligand>
        <name>heme</name>
        <dbReference type="ChEBI" id="CHEBI:30413"/>
        <label>5</label>
    </ligand>
    <ligandPart>
        <name>Fe</name>
        <dbReference type="ChEBI" id="CHEBI:18248"/>
    </ligandPart>
</feature>
<dbReference type="PANTHER" id="PTHR30333:SF3">
    <property type="entry name" value="CYTOCHROME C-TYPE PROTEIN TORY"/>
    <property type="match status" value="1"/>
</dbReference>
<feature type="binding site" description="axial binding residue" evidence="15">
    <location>
        <position position="41"/>
    </location>
    <ligand>
        <name>heme</name>
        <dbReference type="ChEBI" id="CHEBI:30413"/>
        <label>1</label>
    </ligand>
    <ligandPart>
        <name>Fe</name>
        <dbReference type="ChEBI" id="CHEBI:18248"/>
    </ligandPart>
</feature>
<keyword evidence="8 13" id="KW-0479">Metal-binding</keyword>
<accession>A0A1B7HRL4</accession>
<dbReference type="AlphaFoldDB" id="A0A1B7HRL4"/>
<keyword evidence="4 13" id="KW-1003">Cell membrane</keyword>
<evidence type="ECO:0000256" key="16">
    <source>
        <dbReference type="SAM" id="Phobius"/>
    </source>
</evidence>
<feature type="transmembrane region" description="Helical" evidence="16">
    <location>
        <begin position="5"/>
        <end position="28"/>
    </location>
</feature>
<feature type="binding site" description="covalent" evidence="14">
    <location>
        <position position="127"/>
    </location>
    <ligand>
        <name>heme</name>
        <dbReference type="ChEBI" id="CHEBI:30413"/>
        <label>3</label>
    </ligand>
</feature>
<evidence type="ECO:0000256" key="3">
    <source>
        <dbReference type="ARBA" id="ARBA00022448"/>
    </source>
</evidence>
<feature type="binding site" description="covalent" evidence="14">
    <location>
        <position position="37"/>
    </location>
    <ligand>
        <name>heme</name>
        <dbReference type="ChEBI" id="CHEBI:30413"/>
        <label>1</label>
    </ligand>
</feature>
<name>A0A1B7HRL4_9ENTR</name>
<keyword evidence="3 13" id="KW-0813">Transport</keyword>
<dbReference type="Gene3D" id="1.10.3820.10">
    <property type="entry name" value="Di-heme elbow motif domain"/>
    <property type="match status" value="1"/>
</dbReference>
<dbReference type="InterPro" id="IPR036280">
    <property type="entry name" value="Multihaem_cyt_sf"/>
</dbReference>
<evidence type="ECO:0000256" key="12">
    <source>
        <dbReference type="ARBA" id="ARBA00023136"/>
    </source>
</evidence>